<keyword evidence="4 6" id="KW-0964">Secreted</keyword>
<evidence type="ECO:0000256" key="2">
    <source>
        <dbReference type="ARBA" id="ARBA00005581"/>
    </source>
</evidence>
<dbReference type="GO" id="GO:0060320">
    <property type="term" value="P:rejection of self pollen"/>
    <property type="evidence" value="ECO:0007669"/>
    <property type="project" value="UniProtKB-KW"/>
</dbReference>
<dbReference type="PANTHER" id="PTHR31232">
    <property type="match status" value="1"/>
</dbReference>
<dbReference type="Gramene" id="RZC66043">
    <property type="protein sequence ID" value="RZC66043"/>
    <property type="gene ID" value="C5167_009729"/>
</dbReference>
<evidence type="ECO:0000256" key="3">
    <source>
        <dbReference type="ARBA" id="ARBA00022471"/>
    </source>
</evidence>
<protein>
    <recommendedName>
        <fullName evidence="6">S-protein homolog</fullName>
    </recommendedName>
</protein>
<evidence type="ECO:0000256" key="4">
    <source>
        <dbReference type="ARBA" id="ARBA00022525"/>
    </source>
</evidence>
<evidence type="ECO:0000256" key="5">
    <source>
        <dbReference type="ARBA" id="ARBA00022729"/>
    </source>
</evidence>
<accession>A0A4Y7JY92</accession>
<reference evidence="7 8" key="1">
    <citation type="journal article" date="2018" name="Science">
        <title>The opium poppy genome and morphinan production.</title>
        <authorList>
            <person name="Guo L."/>
            <person name="Winzer T."/>
            <person name="Yang X."/>
            <person name="Li Y."/>
            <person name="Ning Z."/>
            <person name="He Z."/>
            <person name="Teodor R."/>
            <person name="Lu Y."/>
            <person name="Bowser T.A."/>
            <person name="Graham I.A."/>
            <person name="Ye K."/>
        </authorList>
    </citation>
    <scope>NUCLEOTIDE SEQUENCE [LARGE SCALE GENOMIC DNA]</scope>
    <source>
        <strain evidence="8">cv. HN1</strain>
        <tissue evidence="7">Leaves</tissue>
    </source>
</reference>
<keyword evidence="5 6" id="KW-0732">Signal</keyword>
<dbReference type="EMBL" id="CM010720">
    <property type="protein sequence ID" value="RZC66043.1"/>
    <property type="molecule type" value="Genomic_DNA"/>
</dbReference>
<evidence type="ECO:0000256" key="1">
    <source>
        <dbReference type="ARBA" id="ARBA00004613"/>
    </source>
</evidence>
<dbReference type="PANTHER" id="PTHR31232:SF18">
    <property type="entry name" value="S-PROTEIN HOMOLOG"/>
    <property type="match status" value="1"/>
</dbReference>
<name>A0A4Y7JY92_PAPSO</name>
<evidence type="ECO:0000313" key="8">
    <source>
        <dbReference type="Proteomes" id="UP000316621"/>
    </source>
</evidence>
<dbReference type="Proteomes" id="UP000316621">
    <property type="component" value="Chromosome 6"/>
</dbReference>
<evidence type="ECO:0000256" key="6">
    <source>
        <dbReference type="RuleBase" id="RU367044"/>
    </source>
</evidence>
<keyword evidence="3 6" id="KW-0713">Self-incompatibility</keyword>
<keyword evidence="8" id="KW-1185">Reference proteome</keyword>
<sequence>MPKSFAVLGFLVIFTITSFCAHSVDVTMQYDLDYEVGGIWSNEKVVTVQNDIDPKIALKIHCWSSDDDLGEHTLNYKQNVIWKFKVNWKRTTKFVCDSSWSSADGGYHSVKFSAYQAKRDWKKHCRNHCNWSLRQDGGYYGGGWPEPDDEIPFQKMFPY</sequence>
<gene>
    <name evidence="7" type="ORF">C5167_009729</name>
</gene>
<evidence type="ECO:0000313" key="7">
    <source>
        <dbReference type="EMBL" id="RZC66043.1"/>
    </source>
</evidence>
<comment type="subcellular location">
    <subcellularLocation>
        <location evidence="1 6">Secreted</location>
    </subcellularLocation>
</comment>
<dbReference type="AlphaFoldDB" id="A0A4Y7JY92"/>
<comment type="similarity">
    <text evidence="2 6">Belongs to the plant self-incompatibility (S1) protein family.</text>
</comment>
<proteinExistence type="inferred from homology"/>
<feature type="signal peptide" evidence="6">
    <location>
        <begin position="1"/>
        <end position="21"/>
    </location>
</feature>
<feature type="chain" id="PRO_5025076095" description="S-protein homolog" evidence="6">
    <location>
        <begin position="22"/>
        <end position="159"/>
    </location>
</feature>
<dbReference type="GO" id="GO:0005576">
    <property type="term" value="C:extracellular region"/>
    <property type="evidence" value="ECO:0007669"/>
    <property type="project" value="UniProtKB-SubCell"/>
</dbReference>
<dbReference type="Pfam" id="PF05938">
    <property type="entry name" value="Self-incomp_S1"/>
    <property type="match status" value="1"/>
</dbReference>
<organism evidence="7 8">
    <name type="scientific">Papaver somniferum</name>
    <name type="common">Opium poppy</name>
    <dbReference type="NCBI Taxonomy" id="3469"/>
    <lineage>
        <taxon>Eukaryota</taxon>
        <taxon>Viridiplantae</taxon>
        <taxon>Streptophyta</taxon>
        <taxon>Embryophyta</taxon>
        <taxon>Tracheophyta</taxon>
        <taxon>Spermatophyta</taxon>
        <taxon>Magnoliopsida</taxon>
        <taxon>Ranunculales</taxon>
        <taxon>Papaveraceae</taxon>
        <taxon>Papaveroideae</taxon>
        <taxon>Papaver</taxon>
    </lineage>
</organism>
<dbReference type="InterPro" id="IPR010264">
    <property type="entry name" value="Self-incomp_S1"/>
</dbReference>
<dbReference type="OrthoDB" id="1842729at2759"/>